<dbReference type="Pfam" id="PF07859">
    <property type="entry name" value="Abhydrolase_3"/>
    <property type="match status" value="1"/>
</dbReference>
<evidence type="ECO:0000259" key="1">
    <source>
        <dbReference type="Pfam" id="PF07859"/>
    </source>
</evidence>
<dbReference type="InterPro" id="IPR013094">
    <property type="entry name" value="AB_hydrolase_3"/>
</dbReference>
<reference evidence="2" key="2">
    <citation type="submission" date="2020-09" db="EMBL/GenBank/DDBJ databases">
        <authorList>
            <person name="Sun Q."/>
            <person name="Ohkuma M."/>
        </authorList>
    </citation>
    <scope>NUCLEOTIDE SEQUENCE</scope>
    <source>
        <strain evidence="2">JCM 19831</strain>
    </source>
</reference>
<name>A0A917X2E0_9ACTN</name>
<dbReference type="PANTHER" id="PTHR23024:SF24">
    <property type="entry name" value="ALPHA_BETA HYDROLASE FOLD-3 DOMAIN-CONTAINING PROTEIN"/>
    <property type="match status" value="1"/>
</dbReference>
<dbReference type="Gene3D" id="3.40.50.1820">
    <property type="entry name" value="alpha/beta hydrolase"/>
    <property type="match status" value="1"/>
</dbReference>
<dbReference type="Proteomes" id="UP000642070">
    <property type="component" value="Unassembled WGS sequence"/>
</dbReference>
<comment type="caution">
    <text evidence="2">The sequence shown here is derived from an EMBL/GenBank/DDBJ whole genome shotgun (WGS) entry which is preliminary data.</text>
</comment>
<evidence type="ECO:0000313" key="2">
    <source>
        <dbReference type="EMBL" id="GGM54401.1"/>
    </source>
</evidence>
<gene>
    <name evidence="2" type="ORF">GCM10007977_065010</name>
</gene>
<feature type="domain" description="Alpha/beta hydrolase fold-3" evidence="1">
    <location>
        <begin position="72"/>
        <end position="163"/>
    </location>
</feature>
<dbReference type="GO" id="GO:0016787">
    <property type="term" value="F:hydrolase activity"/>
    <property type="evidence" value="ECO:0007669"/>
    <property type="project" value="InterPro"/>
</dbReference>
<accession>A0A917X2E0</accession>
<evidence type="ECO:0000313" key="3">
    <source>
        <dbReference type="Proteomes" id="UP000642070"/>
    </source>
</evidence>
<reference evidence="2" key="1">
    <citation type="journal article" date="2014" name="Int. J. Syst. Evol. Microbiol.">
        <title>Complete genome sequence of Corynebacterium casei LMG S-19264T (=DSM 44701T), isolated from a smear-ripened cheese.</title>
        <authorList>
            <consortium name="US DOE Joint Genome Institute (JGI-PGF)"/>
            <person name="Walter F."/>
            <person name="Albersmeier A."/>
            <person name="Kalinowski J."/>
            <person name="Ruckert C."/>
        </authorList>
    </citation>
    <scope>NUCLEOTIDE SEQUENCE</scope>
    <source>
        <strain evidence="2">JCM 19831</strain>
    </source>
</reference>
<keyword evidence="3" id="KW-1185">Reference proteome</keyword>
<organism evidence="2 3">
    <name type="scientific">Dactylosporangium sucinum</name>
    <dbReference type="NCBI Taxonomy" id="1424081"/>
    <lineage>
        <taxon>Bacteria</taxon>
        <taxon>Bacillati</taxon>
        <taxon>Actinomycetota</taxon>
        <taxon>Actinomycetes</taxon>
        <taxon>Micromonosporales</taxon>
        <taxon>Micromonosporaceae</taxon>
        <taxon>Dactylosporangium</taxon>
    </lineage>
</organism>
<proteinExistence type="predicted"/>
<dbReference type="PANTHER" id="PTHR23024">
    <property type="entry name" value="ARYLACETAMIDE DEACETYLASE"/>
    <property type="match status" value="1"/>
</dbReference>
<dbReference type="InterPro" id="IPR050466">
    <property type="entry name" value="Carboxylest/Gibb_receptor"/>
</dbReference>
<dbReference type="EMBL" id="BMPI01000036">
    <property type="protein sequence ID" value="GGM54401.1"/>
    <property type="molecule type" value="Genomic_DNA"/>
</dbReference>
<dbReference type="InterPro" id="IPR029058">
    <property type="entry name" value="AB_hydrolase_fold"/>
</dbReference>
<sequence>MTTLADPRVVVPTGRPRVTDPRRTTSCARDFVVPGGPAGETWFRLFRPPGLALPLPVIGYVHSGRRNRATQRRALGLAADVHAAVVVVDYSLAPTARVPVALEEDYTALAWVAAHGAEHGLDGARIALSADPEAADRADELMVLADRRGAVPLAAHVLWTPSAAGILRAALAT</sequence>
<dbReference type="RefSeq" id="WP_190253809.1">
    <property type="nucleotide sequence ID" value="NZ_BMPI01000036.1"/>
</dbReference>
<dbReference type="AlphaFoldDB" id="A0A917X2E0"/>
<protein>
    <recommendedName>
        <fullName evidence="1">Alpha/beta hydrolase fold-3 domain-containing protein</fullName>
    </recommendedName>
</protein>
<dbReference type="SUPFAM" id="SSF53474">
    <property type="entry name" value="alpha/beta-Hydrolases"/>
    <property type="match status" value="1"/>
</dbReference>